<dbReference type="Proteomes" id="UP000590647">
    <property type="component" value="Unassembled WGS sequence"/>
</dbReference>
<sequence>MPDDHRGPLAQRLHHGDVVLHQLGHSVRVHRRGPGRTPVAADVDGHRAVARVGQGRQLMTPRVPGLGEPVQQQDQRPVTLLDEVDTAGR</sequence>
<name>A0A7W9LQD9_9ACTN</name>
<dbReference type="AlphaFoldDB" id="A0A7W9LQD9"/>
<evidence type="ECO:0000313" key="2">
    <source>
        <dbReference type="EMBL" id="MBB5792340.1"/>
    </source>
</evidence>
<feature type="region of interest" description="Disordered" evidence="1">
    <location>
        <begin position="61"/>
        <end position="89"/>
    </location>
</feature>
<reference evidence="2 3" key="1">
    <citation type="submission" date="2020-08" db="EMBL/GenBank/DDBJ databases">
        <title>Sequencing the genomes of 1000 actinobacteria strains.</title>
        <authorList>
            <person name="Klenk H.-P."/>
        </authorList>
    </citation>
    <scope>NUCLEOTIDE SEQUENCE [LARGE SCALE GENOMIC DNA]</scope>
    <source>
        <strain evidence="2 3">DSM 40084</strain>
    </source>
</reference>
<proteinExistence type="predicted"/>
<evidence type="ECO:0000313" key="3">
    <source>
        <dbReference type="Proteomes" id="UP000590647"/>
    </source>
</evidence>
<dbReference type="EMBL" id="JACHNE010000001">
    <property type="protein sequence ID" value="MBB5792340.1"/>
    <property type="molecule type" value="Genomic_DNA"/>
</dbReference>
<comment type="caution">
    <text evidence="2">The sequence shown here is derived from an EMBL/GenBank/DDBJ whole genome shotgun (WGS) entry which is preliminary data.</text>
</comment>
<keyword evidence="3" id="KW-1185">Reference proteome</keyword>
<organism evidence="2 3">
    <name type="scientific">Streptomyces caelestis</name>
    <dbReference type="NCBI Taxonomy" id="36816"/>
    <lineage>
        <taxon>Bacteria</taxon>
        <taxon>Bacillati</taxon>
        <taxon>Actinomycetota</taxon>
        <taxon>Actinomycetes</taxon>
        <taxon>Kitasatosporales</taxon>
        <taxon>Streptomycetaceae</taxon>
        <taxon>Streptomyces</taxon>
    </lineage>
</organism>
<evidence type="ECO:0000256" key="1">
    <source>
        <dbReference type="SAM" id="MobiDB-lite"/>
    </source>
</evidence>
<gene>
    <name evidence="2" type="ORF">HDA41_000304</name>
</gene>
<protein>
    <submittedName>
        <fullName evidence="2">Uncharacterized protein</fullName>
    </submittedName>
</protein>
<accession>A0A7W9LQD9</accession>